<dbReference type="Pfam" id="PF13289">
    <property type="entry name" value="SIR2_2"/>
    <property type="match status" value="1"/>
</dbReference>
<dbReference type="SUPFAM" id="SSF52467">
    <property type="entry name" value="DHS-like NAD/FAD-binding domain"/>
    <property type="match status" value="1"/>
</dbReference>
<accession>A0A450SPF6</accession>
<dbReference type="EMBL" id="CAADFD010000024">
    <property type="protein sequence ID" value="VFJ55812.1"/>
    <property type="molecule type" value="Genomic_DNA"/>
</dbReference>
<name>A0A450SPF6_9GAMM</name>
<organism evidence="1">
    <name type="scientific">Candidatus Kentrum sp. FW</name>
    <dbReference type="NCBI Taxonomy" id="2126338"/>
    <lineage>
        <taxon>Bacteria</taxon>
        <taxon>Pseudomonadati</taxon>
        <taxon>Pseudomonadota</taxon>
        <taxon>Gammaproteobacteria</taxon>
        <taxon>Candidatus Kentrum</taxon>
    </lineage>
</organism>
<reference evidence="1" key="1">
    <citation type="submission" date="2019-02" db="EMBL/GenBank/DDBJ databases">
        <authorList>
            <person name="Gruber-Vodicka R. H."/>
            <person name="Seah K. B. B."/>
        </authorList>
    </citation>
    <scope>NUCLEOTIDE SEQUENCE</scope>
    <source>
        <strain evidence="1">BECK_BZ106</strain>
    </source>
</reference>
<dbReference type="Gene3D" id="3.40.50.1220">
    <property type="entry name" value="TPP-binding domain"/>
    <property type="match status" value="1"/>
</dbReference>
<dbReference type="InterPro" id="IPR029035">
    <property type="entry name" value="DHS-like_NAD/FAD-binding_dom"/>
</dbReference>
<evidence type="ECO:0000313" key="1">
    <source>
        <dbReference type="EMBL" id="VFJ55812.1"/>
    </source>
</evidence>
<dbReference type="AlphaFoldDB" id="A0A450SPF6"/>
<gene>
    <name evidence="1" type="ORF">BECKFW1821B_GA0114236_102418</name>
</gene>
<protein>
    <submittedName>
        <fullName evidence="1">SIR2-like domain-containing protein</fullName>
    </submittedName>
</protein>
<sequence>MRFLENGPQLPDELLTARDEGRVVFFCGAGVSRERAGLPDFLGLAEKVIEELGASADSPARKLLNESAEIGKGVGIDGLISADRIFGLLEREFLTHDIEAEVAKALQPPPDVDLSAHRILLDLATTPKGKVQLVTTNFDRLFNDASRNEIRSWMAPRLPDPARHKDIDGIVYLHGRASDEYSNAEEGSFVLSSAQFGRAYLAEGWATRFFKEIMARHVIVFVGYGADDPPVHYLLEGLDRREGQPSQLYAFQPGVPDEAAEKWRYKGVEAIAYPEENGSHHTLWESLAAWAERAKSLEDWYQSVIQLAGQGPASLQPHERGQVAHVVSTEEGAEIFSKGDPPPPAEWLCVFDPARRYARPWYATLRYADTSSQRTFVDPFELYGLDSDTVPTGIGPDDHSAKREIPPDAWDAFATNPSDRQNLKDENFPAFRGHWSTHVPRLPLRLSRMNDWLANVADQPAAIWWAAHQDGLHLDVQGWISHTLQHRKKDVSPVIRHAWEYLFDAWRERLDGGSEWHELQEAIKRDGWDSHAIRKYAALHRPYLKKADRFSSEPKPPGEKEGIRFQELVSLKVGYPKPYFRMDIPGEWLAPAIPELRKNLEYALLLETELAELHGHDHGLRDISPIIPDDEPDNLRRNHQRTEGLSGSVLSFASLFEQLMKMNIDSARREFAVWPVKDDTIFARLRIWAGGKARLVTPESFGEIILGLSDDAFWDSHHQRDLLLALKERWHELPNESRQDIEQRILEARTTKWASEEDKKYEERRAWETLTRLQWLVDNGCEFSFDLGAETEKLRRAAPDWKPEYATTAAESLEGRSGRVETDTEYSPLLNEPIGYILTKARELSGRAEDDVFTKRDPFAGLSTERPVRALSALTHAARQEEYPQWAWKTFLGFEARKNDKPRFSALIAERLCRCPDSAISDFIHDASSWTSRKSKGWISGFPETFDRLISKLIGVLRSQPSAGGSGLLRGNKKPDWVNEASNSPAGEVAEALFKDPGIGGLKKGDELPREWLAHAEALLSLTDDSRRYGIVIFSLRLNWFYLFDQTWTEKHLLSAMDGEDMDDRNAFWRGFLWGQGGANQELYLRIKPNLLAIAGEQNLLECECRDMLAATILSGWIRENEKTRERWVSDKEMRYVLLRAGDDFRVNILWYLDRWSKDQETDSDDTDNKRWSDMPAEFLRNAWPRQKIARTPAASRRLCKIAFSDTSRFPELAKIILPPLTKIHRKEQGYYSIQYVTFPADSSIIRQ</sequence>
<proteinExistence type="predicted"/>